<evidence type="ECO:0000313" key="2">
    <source>
        <dbReference type="EMBL" id="CAJ47942.1"/>
    </source>
</evidence>
<dbReference type="AlphaFoldDB" id="Q2KZM9"/>
<dbReference type="SUPFAM" id="SSF53067">
    <property type="entry name" value="Actin-like ATPase domain"/>
    <property type="match status" value="1"/>
</dbReference>
<dbReference type="Pfam" id="PF12693">
    <property type="entry name" value="GspL_C"/>
    <property type="match status" value="1"/>
</dbReference>
<dbReference type="eggNOG" id="COG3297">
    <property type="taxonomic scope" value="Bacteria"/>
</dbReference>
<evidence type="ECO:0000259" key="1">
    <source>
        <dbReference type="Pfam" id="PF12693"/>
    </source>
</evidence>
<keyword evidence="3" id="KW-1185">Reference proteome</keyword>
<dbReference type="KEGG" id="bav:BAV0337"/>
<dbReference type="Proteomes" id="UP000001977">
    <property type="component" value="Chromosome"/>
</dbReference>
<dbReference type="OrthoDB" id="7022366at2"/>
<dbReference type="RefSeq" id="WP_012416039.1">
    <property type="nucleotide sequence ID" value="NC_010645.1"/>
</dbReference>
<name>Q2KZM9_BORA1</name>
<sequence length="324" mass="35158">MKNMLRVALPPLAALRADTLLPYAWHDRRGGLRQGESTAQALATAFRRAPAELVMHPDDIITTVIGVPPLGRARQAAVVRGALEPLVLGDLNEVAIGYADTSADGQVEVAWTPRPALEQACALLAGQGMRLRAIIPPSALGEGQALQARGDPRWRAPSPGWSLELPRQAGNTVSQWRSPLQWAAAAALLWLIGLNLYASHLEAEARALRARMTQRVQQSFNLPVVLDPLRQAQQGLAALGSGQANSHDFLSLARDVARLPLPTDDRVKQLNYADQALTLQLFAEEDAARQVAVTPKLIQQAASLGLKLEQQEKTPTWRITRNSP</sequence>
<protein>
    <submittedName>
        <fullName evidence="2">General secretion pathway protein L</fullName>
    </submittedName>
</protein>
<proteinExistence type="predicted"/>
<dbReference type="STRING" id="360910.BAV0337"/>
<organism evidence="2 3">
    <name type="scientific">Bordetella avium (strain 197N)</name>
    <dbReference type="NCBI Taxonomy" id="360910"/>
    <lineage>
        <taxon>Bacteria</taxon>
        <taxon>Pseudomonadati</taxon>
        <taxon>Pseudomonadota</taxon>
        <taxon>Betaproteobacteria</taxon>
        <taxon>Burkholderiales</taxon>
        <taxon>Alcaligenaceae</taxon>
        <taxon>Bordetella</taxon>
    </lineage>
</organism>
<dbReference type="InterPro" id="IPR025691">
    <property type="entry name" value="GspL_pp_dom"/>
</dbReference>
<dbReference type="EMBL" id="AM167904">
    <property type="protein sequence ID" value="CAJ47942.1"/>
    <property type="molecule type" value="Genomic_DNA"/>
</dbReference>
<reference evidence="2 3" key="1">
    <citation type="journal article" date="2006" name="J. Bacteriol.">
        <title>Comparison of the genome sequence of the poultry pathogen Bordetella avium with those of B. bronchiseptica, B. pertussis, and B. parapertussis reveals extensive diversity in surface structures associated with host interaction.</title>
        <authorList>
            <person name="Sebaihia M."/>
            <person name="Preston A."/>
            <person name="Maskell D.J."/>
            <person name="Kuzmiak H."/>
            <person name="Connell T.D."/>
            <person name="King N.D."/>
            <person name="Orndorff P.E."/>
            <person name="Miyamoto D.M."/>
            <person name="Thomson N.R."/>
            <person name="Harris D."/>
            <person name="Goble A."/>
            <person name="Lord A."/>
            <person name="Murphy L."/>
            <person name="Quail M.A."/>
            <person name="Rutter S."/>
            <person name="Squares R."/>
            <person name="Squares S."/>
            <person name="Woodward J."/>
            <person name="Parkhill J."/>
            <person name="Temple L.M."/>
        </authorList>
    </citation>
    <scope>NUCLEOTIDE SEQUENCE [LARGE SCALE GENOMIC DNA]</scope>
    <source>
        <strain evidence="2 3">197N</strain>
    </source>
</reference>
<dbReference type="InterPro" id="IPR043129">
    <property type="entry name" value="ATPase_NBD"/>
</dbReference>
<accession>Q2KZM9</accession>
<dbReference type="HOGENOM" id="CLU_059927_0_0_4"/>
<evidence type="ECO:0000313" key="3">
    <source>
        <dbReference type="Proteomes" id="UP000001977"/>
    </source>
</evidence>
<feature type="domain" description="GspL periplasmic" evidence="1">
    <location>
        <begin position="172"/>
        <end position="312"/>
    </location>
</feature>
<gene>
    <name evidence="2" type="primary">gspL</name>
    <name evidence="2" type="ordered locus">BAV0337</name>
</gene>
<dbReference type="Gene3D" id="3.30.420.380">
    <property type="match status" value="1"/>
</dbReference>